<name>A0A401P6S7_SCYTO</name>
<keyword evidence="8" id="KW-1185">Reference proteome</keyword>
<comment type="subcellular location">
    <subcellularLocation>
        <location evidence="1 6">Membrane</location>
        <topology evidence="1 6">Multi-pass membrane protein</topology>
    </subcellularLocation>
</comment>
<gene>
    <name evidence="7" type="ORF">scyTo_0000956</name>
</gene>
<feature type="transmembrane region" description="Helical" evidence="6">
    <location>
        <begin position="83"/>
        <end position="107"/>
    </location>
</feature>
<dbReference type="GO" id="GO:0005886">
    <property type="term" value="C:plasma membrane"/>
    <property type="evidence" value="ECO:0007669"/>
    <property type="project" value="TreeGrafter"/>
</dbReference>
<dbReference type="SUPFAM" id="SSF48652">
    <property type="entry name" value="Tetraspanin"/>
    <property type="match status" value="1"/>
</dbReference>
<feature type="transmembrane region" description="Helical" evidence="6">
    <location>
        <begin position="12"/>
        <end position="33"/>
    </location>
</feature>
<evidence type="ECO:0000256" key="1">
    <source>
        <dbReference type="ARBA" id="ARBA00004141"/>
    </source>
</evidence>
<evidence type="ECO:0000256" key="6">
    <source>
        <dbReference type="RuleBase" id="RU361218"/>
    </source>
</evidence>
<feature type="transmembrane region" description="Helical" evidence="6">
    <location>
        <begin position="181"/>
        <end position="203"/>
    </location>
</feature>
<protein>
    <recommendedName>
        <fullName evidence="6">Tetraspanin</fullName>
    </recommendedName>
</protein>
<reference evidence="7 8" key="1">
    <citation type="journal article" date="2018" name="Nat. Ecol. Evol.">
        <title>Shark genomes provide insights into elasmobranch evolution and the origin of vertebrates.</title>
        <authorList>
            <person name="Hara Y"/>
            <person name="Yamaguchi K"/>
            <person name="Onimaru K"/>
            <person name="Kadota M"/>
            <person name="Koyanagi M"/>
            <person name="Keeley SD"/>
            <person name="Tatsumi K"/>
            <person name="Tanaka K"/>
            <person name="Motone F"/>
            <person name="Kageyama Y"/>
            <person name="Nozu R"/>
            <person name="Adachi N"/>
            <person name="Nishimura O"/>
            <person name="Nakagawa R"/>
            <person name="Tanegashima C"/>
            <person name="Kiyatake I"/>
            <person name="Matsumoto R"/>
            <person name="Murakumo K"/>
            <person name="Nishida K"/>
            <person name="Terakita A"/>
            <person name="Kuratani S"/>
            <person name="Sato K"/>
            <person name="Hyodo S Kuraku.S."/>
        </authorList>
    </citation>
    <scope>NUCLEOTIDE SEQUENCE [LARGE SCALE GENOMIC DNA]</scope>
</reference>
<keyword evidence="4 6" id="KW-1133">Transmembrane helix</keyword>
<accession>A0A401P6S7</accession>
<keyword evidence="5 6" id="KW-0472">Membrane</keyword>
<dbReference type="InterPro" id="IPR008952">
    <property type="entry name" value="Tetraspanin_EC2_sf"/>
</dbReference>
<keyword evidence="3 6" id="KW-0812">Transmembrane</keyword>
<evidence type="ECO:0000313" key="8">
    <source>
        <dbReference type="Proteomes" id="UP000288216"/>
    </source>
</evidence>
<dbReference type="AlphaFoldDB" id="A0A401P6S7"/>
<dbReference type="InterPro" id="IPR018499">
    <property type="entry name" value="Tetraspanin/Peripherin"/>
</dbReference>
<dbReference type="OMA" id="KCMINAL"/>
<dbReference type="EMBL" id="BFAA01000196">
    <property type="protein sequence ID" value="GCB68824.1"/>
    <property type="molecule type" value="Genomic_DNA"/>
</dbReference>
<proteinExistence type="inferred from homology"/>
<dbReference type="OrthoDB" id="6361633at2759"/>
<evidence type="ECO:0000256" key="3">
    <source>
        <dbReference type="ARBA" id="ARBA00022692"/>
    </source>
</evidence>
<comment type="similarity">
    <text evidence="2 6">Belongs to the tetraspanin (TM4SF) family.</text>
</comment>
<organism evidence="7 8">
    <name type="scientific">Scyliorhinus torazame</name>
    <name type="common">Cloudy catshark</name>
    <name type="synonym">Catulus torazame</name>
    <dbReference type="NCBI Taxonomy" id="75743"/>
    <lineage>
        <taxon>Eukaryota</taxon>
        <taxon>Metazoa</taxon>
        <taxon>Chordata</taxon>
        <taxon>Craniata</taxon>
        <taxon>Vertebrata</taxon>
        <taxon>Chondrichthyes</taxon>
        <taxon>Elasmobranchii</taxon>
        <taxon>Galeomorphii</taxon>
        <taxon>Galeoidea</taxon>
        <taxon>Carcharhiniformes</taxon>
        <taxon>Scyliorhinidae</taxon>
        <taxon>Scyliorhinus</taxon>
    </lineage>
</organism>
<evidence type="ECO:0000256" key="5">
    <source>
        <dbReference type="ARBA" id="ARBA00023136"/>
    </source>
</evidence>
<comment type="caution">
    <text evidence="7">The sequence shown here is derived from an EMBL/GenBank/DDBJ whole genome shotgun (WGS) entry which is preliminary data.</text>
</comment>
<dbReference type="InterPro" id="IPR000301">
    <property type="entry name" value="Tetraspanin_animals"/>
</dbReference>
<feature type="transmembrane region" description="Helical" evidence="6">
    <location>
        <begin position="53"/>
        <end position="76"/>
    </location>
</feature>
<evidence type="ECO:0000313" key="7">
    <source>
        <dbReference type="EMBL" id="GCB68824.1"/>
    </source>
</evidence>
<dbReference type="PANTHER" id="PTHR19282">
    <property type="entry name" value="TETRASPANIN"/>
    <property type="match status" value="1"/>
</dbReference>
<dbReference type="Pfam" id="PF00335">
    <property type="entry name" value="Tetraspanin"/>
    <property type="match status" value="1"/>
</dbReference>
<dbReference type="PIRSF" id="PIRSF002419">
    <property type="entry name" value="Tetraspanin"/>
    <property type="match status" value="1"/>
</dbReference>
<sequence length="213" mass="23923">MFQARCIKYCLVILNLLFSLLGLTILLLAFWFRFDERTKSLYEVAQHGEKFTIGIYAMWAAGGLLLVAGFTGYFAVTRESKCLLWVYFAIIVILFLVEMAVAIWAFAQKDEVIKQLQDAYAGTIDVSNPDAVDFKCMINALHKTLGCCGYKDKWGLMRGCSTKYKDCLEAIEEIINSKLHIFAAIAFGIALITVFGIIFTILLQRSIKPSGVI</sequence>
<dbReference type="Gene3D" id="1.10.1450.10">
    <property type="entry name" value="Tetraspanin"/>
    <property type="match status" value="1"/>
</dbReference>
<evidence type="ECO:0000256" key="2">
    <source>
        <dbReference type="ARBA" id="ARBA00006840"/>
    </source>
</evidence>
<evidence type="ECO:0000256" key="4">
    <source>
        <dbReference type="ARBA" id="ARBA00022989"/>
    </source>
</evidence>
<dbReference type="Proteomes" id="UP000288216">
    <property type="component" value="Unassembled WGS sequence"/>
</dbReference>
<dbReference type="PRINTS" id="PR00259">
    <property type="entry name" value="TMFOUR"/>
</dbReference>
<dbReference type="STRING" id="75743.A0A401P6S7"/>
<dbReference type="PANTHER" id="PTHR19282:SF516">
    <property type="entry name" value="TETRASPANIN"/>
    <property type="match status" value="1"/>
</dbReference>